<accession>A0A4R3LHM7</accession>
<dbReference type="OrthoDB" id="9805017at2"/>
<proteinExistence type="predicted"/>
<dbReference type="SUPFAM" id="SSF63829">
    <property type="entry name" value="Calcium-dependent phosphotriesterase"/>
    <property type="match status" value="1"/>
</dbReference>
<dbReference type="RefSeq" id="WP_123520885.1">
    <property type="nucleotide sequence ID" value="NZ_JBHLWF010000028.1"/>
</dbReference>
<gene>
    <name evidence="2" type="ORF">EDC25_105107</name>
</gene>
<sequence>MNTSHLVMAMSMLAANASAAGATRNGDLDPNFADGGIRMLDTTIISAFQPAFERLPDGTLVVGARMMVPEGGSRYTVARLDSNGHLQTGFGHGGLARFDLGPAVSEDELATMKVAPDGRIVAYGMAYTGRFELAIARLEADGTPDVAFGTDGLSLLYSGAYPEPGSVAVLDNRKILVTWSQLGPDGDTLMAARLHSDGELDMSFGQAGVATVEFGDAAFHYFERAKGIAIDSHGRILVGAEIQQAGGVNFGVARLLADGQQDHTFANKGYQLIDFDLGPTSVARMYGVTPGVEDSITLMGGVSGSPAGRIALVHLQADGWPLPGFGDGLGRLEIPVFAPDAYMSTVAAMGGQWHNGHLLLAGFGYVHKNGERLPSTLLAQLDARGNLDRAFGVDGQRVLAVETERGPIHPTGVLVAGGRALLPSATSMYDPSGAVGVQAIILDVLFADGHETD</sequence>
<keyword evidence="3" id="KW-1185">Reference proteome</keyword>
<comment type="caution">
    <text evidence="2">The sequence shown here is derived from an EMBL/GenBank/DDBJ whole genome shotgun (WGS) entry which is preliminary data.</text>
</comment>
<name>A0A4R3LHM7_9GAMM</name>
<feature type="chain" id="PRO_5030099301" evidence="1">
    <location>
        <begin position="20"/>
        <end position="453"/>
    </location>
</feature>
<dbReference type="Proteomes" id="UP000294599">
    <property type="component" value="Unassembled WGS sequence"/>
</dbReference>
<reference evidence="2 3" key="1">
    <citation type="submission" date="2019-03" db="EMBL/GenBank/DDBJ databases">
        <title>Genomic Encyclopedia of Type Strains, Phase IV (KMG-IV): sequencing the most valuable type-strain genomes for metagenomic binning, comparative biology and taxonomic classification.</title>
        <authorList>
            <person name="Goeker M."/>
        </authorList>
    </citation>
    <scope>NUCLEOTIDE SEQUENCE [LARGE SCALE GENOMIC DNA]</scope>
    <source>
        <strain evidence="2 3">DSM 21944</strain>
    </source>
</reference>
<feature type="signal peptide" evidence="1">
    <location>
        <begin position="1"/>
        <end position="19"/>
    </location>
</feature>
<dbReference type="Pfam" id="PF17164">
    <property type="entry name" value="DUF5122"/>
    <property type="match status" value="3"/>
</dbReference>
<evidence type="ECO:0000313" key="3">
    <source>
        <dbReference type="Proteomes" id="UP000294599"/>
    </source>
</evidence>
<organism evidence="2 3">
    <name type="scientific">Pseudofulvimonas gallinarii</name>
    <dbReference type="NCBI Taxonomy" id="634155"/>
    <lineage>
        <taxon>Bacteria</taxon>
        <taxon>Pseudomonadati</taxon>
        <taxon>Pseudomonadota</taxon>
        <taxon>Gammaproteobacteria</taxon>
        <taxon>Lysobacterales</taxon>
        <taxon>Rhodanobacteraceae</taxon>
        <taxon>Pseudofulvimonas</taxon>
    </lineage>
</organism>
<dbReference type="EMBL" id="SMAF01000005">
    <property type="protein sequence ID" value="TCS99673.1"/>
    <property type="molecule type" value="Genomic_DNA"/>
</dbReference>
<dbReference type="Gene3D" id="2.80.10.50">
    <property type="match status" value="2"/>
</dbReference>
<dbReference type="NCBIfam" id="TIGR02608">
    <property type="entry name" value="delta_60_rpt"/>
    <property type="match status" value="5"/>
</dbReference>
<protein>
    <submittedName>
        <fullName evidence="2">Putative delta-60 repeat protein</fullName>
    </submittedName>
</protein>
<keyword evidence="1" id="KW-0732">Signal</keyword>
<dbReference type="InterPro" id="IPR013431">
    <property type="entry name" value="Delta_60_rpt"/>
</dbReference>
<evidence type="ECO:0000256" key="1">
    <source>
        <dbReference type="SAM" id="SignalP"/>
    </source>
</evidence>
<evidence type="ECO:0000313" key="2">
    <source>
        <dbReference type="EMBL" id="TCS99673.1"/>
    </source>
</evidence>
<dbReference type="AlphaFoldDB" id="A0A4R3LHM7"/>